<organism evidence="1 2">
    <name type="scientific">Pleuronectes platessa</name>
    <name type="common">European plaice</name>
    <dbReference type="NCBI Taxonomy" id="8262"/>
    <lineage>
        <taxon>Eukaryota</taxon>
        <taxon>Metazoa</taxon>
        <taxon>Chordata</taxon>
        <taxon>Craniata</taxon>
        <taxon>Vertebrata</taxon>
        <taxon>Euteleostomi</taxon>
        <taxon>Actinopterygii</taxon>
        <taxon>Neopterygii</taxon>
        <taxon>Teleostei</taxon>
        <taxon>Neoteleostei</taxon>
        <taxon>Acanthomorphata</taxon>
        <taxon>Carangaria</taxon>
        <taxon>Pleuronectiformes</taxon>
        <taxon>Pleuronectoidei</taxon>
        <taxon>Pleuronectidae</taxon>
        <taxon>Pleuronectes</taxon>
    </lineage>
</organism>
<name>A0A9N7UP98_PLEPL</name>
<accession>A0A9N7UP98</accession>
<evidence type="ECO:0000313" key="1">
    <source>
        <dbReference type="EMBL" id="CAB1436194.1"/>
    </source>
</evidence>
<gene>
    <name evidence="1" type="ORF">PLEPLA_LOCUS24230</name>
</gene>
<keyword evidence="2" id="KW-1185">Reference proteome</keyword>
<comment type="caution">
    <text evidence="1">The sequence shown here is derived from an EMBL/GenBank/DDBJ whole genome shotgun (WGS) entry which is preliminary data.</text>
</comment>
<protein>
    <submittedName>
        <fullName evidence="1">Uncharacterized protein</fullName>
    </submittedName>
</protein>
<dbReference type="EMBL" id="CADEAL010001865">
    <property type="protein sequence ID" value="CAB1436194.1"/>
    <property type="molecule type" value="Genomic_DNA"/>
</dbReference>
<proteinExistence type="predicted"/>
<dbReference type="AlphaFoldDB" id="A0A9N7UP98"/>
<sequence length="138" mass="16072">MTQISRQIDGSNLKVTVCYLRSHVLCTDVFDKAHDASVVLETSRDKPGPSPHGDSLQTQFPAANMEESNNMGCCYVYFKLQIQFCEAVELCVCFPEIWTRRETELSGSWFEDMDHTHFSKVCTLLLLWETSPVRWWWW</sequence>
<evidence type="ECO:0000313" key="2">
    <source>
        <dbReference type="Proteomes" id="UP001153269"/>
    </source>
</evidence>
<reference evidence="1" key="1">
    <citation type="submission" date="2020-03" db="EMBL/GenBank/DDBJ databases">
        <authorList>
            <person name="Weist P."/>
        </authorList>
    </citation>
    <scope>NUCLEOTIDE SEQUENCE</scope>
</reference>
<dbReference type="Proteomes" id="UP001153269">
    <property type="component" value="Unassembled WGS sequence"/>
</dbReference>